<accession>A0A7N0U841</accession>
<organism evidence="1 2">
    <name type="scientific">Kalanchoe fedtschenkoi</name>
    <name type="common">Lavender scallops</name>
    <name type="synonym">South American air plant</name>
    <dbReference type="NCBI Taxonomy" id="63787"/>
    <lineage>
        <taxon>Eukaryota</taxon>
        <taxon>Viridiplantae</taxon>
        <taxon>Streptophyta</taxon>
        <taxon>Embryophyta</taxon>
        <taxon>Tracheophyta</taxon>
        <taxon>Spermatophyta</taxon>
        <taxon>Magnoliopsida</taxon>
        <taxon>eudicotyledons</taxon>
        <taxon>Gunneridae</taxon>
        <taxon>Pentapetalae</taxon>
        <taxon>Saxifragales</taxon>
        <taxon>Crassulaceae</taxon>
        <taxon>Kalanchoe</taxon>
    </lineage>
</organism>
<keyword evidence="2" id="KW-1185">Reference proteome</keyword>
<dbReference type="Proteomes" id="UP000594263">
    <property type="component" value="Unplaced"/>
</dbReference>
<dbReference type="Gramene" id="Kaladp0056s0030.1.v1.1">
    <property type="protein sequence ID" value="Kaladp0056s0030.1.v1.1.CDS.1"/>
    <property type="gene ID" value="Kaladp0056s0030.v1.1"/>
</dbReference>
<sequence>MSPKLVKSIPIKQVLKPSQKTKRSQSDKRPEYQAKELPSLRCTRLLSLLGDGWIACFFNWDECGNLY</sequence>
<name>A0A7N0U841_KALFE</name>
<reference evidence="1" key="1">
    <citation type="submission" date="2021-01" db="UniProtKB">
        <authorList>
            <consortium name="EnsemblPlants"/>
        </authorList>
    </citation>
    <scope>IDENTIFICATION</scope>
</reference>
<evidence type="ECO:0000313" key="2">
    <source>
        <dbReference type="Proteomes" id="UP000594263"/>
    </source>
</evidence>
<protein>
    <submittedName>
        <fullName evidence="1">Uncharacterized protein</fullName>
    </submittedName>
</protein>
<dbReference type="EnsemblPlants" id="Kaladp0056s0030.1.v1.1">
    <property type="protein sequence ID" value="Kaladp0056s0030.1.v1.1.CDS.1"/>
    <property type="gene ID" value="Kaladp0056s0030.v1.1"/>
</dbReference>
<proteinExistence type="predicted"/>
<evidence type="ECO:0000313" key="1">
    <source>
        <dbReference type="EnsemblPlants" id="Kaladp0056s0030.1.v1.1.CDS.1"/>
    </source>
</evidence>
<dbReference type="AlphaFoldDB" id="A0A7N0U841"/>